<organism evidence="1 2">
    <name type="scientific">Paraburkholderia phenoliruptrix</name>
    <dbReference type="NCBI Taxonomy" id="252970"/>
    <lineage>
        <taxon>Bacteria</taxon>
        <taxon>Pseudomonadati</taxon>
        <taxon>Pseudomonadota</taxon>
        <taxon>Betaproteobacteria</taxon>
        <taxon>Burkholderiales</taxon>
        <taxon>Burkholderiaceae</taxon>
        <taxon>Paraburkholderia</taxon>
    </lineage>
</organism>
<protein>
    <submittedName>
        <fullName evidence="1">Uncharacterized protein</fullName>
    </submittedName>
</protein>
<name>A0A6J5K0E2_9BURK</name>
<evidence type="ECO:0000313" key="2">
    <source>
        <dbReference type="Proteomes" id="UP000494102"/>
    </source>
</evidence>
<evidence type="ECO:0000313" key="1">
    <source>
        <dbReference type="EMBL" id="CAB4046998.1"/>
    </source>
</evidence>
<accession>A0A6J5K0E2</accession>
<sequence>MAETTACRCRATGSCWLNPFVQDTYANNSRPASRRAVLCQHRRDPAKRGLFLRNAHASRERIGDARACSLPPLRDLPGCSGVLAILSLVPVDTCHLIRYRHSGEPRERMAFQSNLQASQRASLFAVSAAHLCNVLTDRADGRIRYRRDRFYRTFPTAGMAHRQNSARPGAQCGTVRSRERRWFPRCFRLAAEAQCYAGC</sequence>
<reference evidence="1 2" key="1">
    <citation type="submission" date="2020-04" db="EMBL/GenBank/DDBJ databases">
        <authorList>
            <person name="De Canck E."/>
        </authorList>
    </citation>
    <scope>NUCLEOTIDE SEQUENCE [LARGE SCALE GENOMIC DNA]</scope>
    <source>
        <strain evidence="1 2">LMG 9964</strain>
    </source>
</reference>
<dbReference type="AlphaFoldDB" id="A0A6J5K0E2"/>
<dbReference type="EMBL" id="CADILN010000001">
    <property type="protein sequence ID" value="CAB4046998.1"/>
    <property type="molecule type" value="Genomic_DNA"/>
</dbReference>
<dbReference type="Proteomes" id="UP000494102">
    <property type="component" value="Unassembled WGS sequence"/>
</dbReference>
<gene>
    <name evidence="1" type="ORF">LMG9964_00630</name>
</gene>
<proteinExistence type="predicted"/>